<dbReference type="Pfam" id="PF17881">
    <property type="entry name" value="TseB"/>
    <property type="match status" value="1"/>
</dbReference>
<dbReference type="InterPro" id="IPR041401">
    <property type="entry name" value="TseB-like_dom"/>
</dbReference>
<dbReference type="AlphaFoldDB" id="A0A0R2JEG0"/>
<keyword evidence="4" id="KW-1185">Reference proteome</keyword>
<dbReference type="EMBL" id="JQBP01000001">
    <property type="protein sequence ID" value="KRN75768.1"/>
    <property type="molecule type" value="Genomic_DNA"/>
</dbReference>
<dbReference type="Gene3D" id="3.10.450.40">
    <property type="match status" value="2"/>
</dbReference>
<keyword evidence="1" id="KW-1133">Transmembrane helix</keyword>
<keyword evidence="1" id="KW-0472">Membrane</keyword>
<organism evidence="3 4">
    <name type="scientific">Weissella kandleri</name>
    <dbReference type="NCBI Taxonomy" id="1616"/>
    <lineage>
        <taxon>Bacteria</taxon>
        <taxon>Bacillati</taxon>
        <taxon>Bacillota</taxon>
        <taxon>Bacilli</taxon>
        <taxon>Lactobacillales</taxon>
        <taxon>Lactobacillaceae</taxon>
        <taxon>Weissella</taxon>
    </lineage>
</organism>
<reference evidence="3 4" key="1">
    <citation type="journal article" date="2015" name="Genome Announc.">
        <title>Expanding the biotechnology potential of lactobacilli through comparative genomics of 213 strains and associated genera.</title>
        <authorList>
            <person name="Sun Z."/>
            <person name="Harris H.M."/>
            <person name="McCann A."/>
            <person name="Guo C."/>
            <person name="Argimon S."/>
            <person name="Zhang W."/>
            <person name="Yang X."/>
            <person name="Jeffery I.B."/>
            <person name="Cooney J.C."/>
            <person name="Kagawa T.F."/>
            <person name="Liu W."/>
            <person name="Song Y."/>
            <person name="Salvetti E."/>
            <person name="Wrobel A."/>
            <person name="Rasinkangas P."/>
            <person name="Parkhill J."/>
            <person name="Rea M.C."/>
            <person name="O'Sullivan O."/>
            <person name="Ritari J."/>
            <person name="Douillard F.P."/>
            <person name="Paul Ross R."/>
            <person name="Yang R."/>
            <person name="Briner A.E."/>
            <person name="Felis G.E."/>
            <person name="de Vos W.M."/>
            <person name="Barrangou R."/>
            <person name="Klaenhammer T.R."/>
            <person name="Caufield P.W."/>
            <person name="Cui Y."/>
            <person name="Zhang H."/>
            <person name="O'Toole P.W."/>
        </authorList>
    </citation>
    <scope>NUCLEOTIDE SEQUENCE [LARGE SCALE GENOMIC DNA]</scope>
    <source>
        <strain evidence="3 4">DSM 20593</strain>
    </source>
</reference>
<evidence type="ECO:0000313" key="3">
    <source>
        <dbReference type="EMBL" id="KRN75768.1"/>
    </source>
</evidence>
<feature type="transmembrane region" description="Helical" evidence="1">
    <location>
        <begin position="21"/>
        <end position="40"/>
    </location>
</feature>
<dbReference type="SUPFAM" id="SSF54403">
    <property type="entry name" value="Cystatin/monellin"/>
    <property type="match status" value="2"/>
</dbReference>
<comment type="caution">
    <text evidence="3">The sequence shown here is derived from an EMBL/GenBank/DDBJ whole genome shotgun (WGS) entry which is preliminary data.</text>
</comment>
<keyword evidence="1" id="KW-0812">Transmembrane</keyword>
<proteinExistence type="predicted"/>
<evidence type="ECO:0000313" key="4">
    <source>
        <dbReference type="Proteomes" id="UP000051655"/>
    </source>
</evidence>
<evidence type="ECO:0000256" key="1">
    <source>
        <dbReference type="SAM" id="Phobius"/>
    </source>
</evidence>
<dbReference type="Proteomes" id="UP000051655">
    <property type="component" value="Unassembled WGS sequence"/>
</dbReference>
<gene>
    <name evidence="3" type="ORF">IV73_GL000267</name>
</gene>
<protein>
    <recommendedName>
        <fullName evidence="2">Cell wall elongation regulator TseB-like domain-containing protein</fullName>
    </recommendedName>
</protein>
<dbReference type="STRING" id="1616.IV73_GL000267"/>
<name>A0A0R2JEG0_9LACO</name>
<dbReference type="InterPro" id="IPR046350">
    <property type="entry name" value="Cystatin_sf"/>
</dbReference>
<feature type="domain" description="Cell wall elongation regulator TseB-like" evidence="2">
    <location>
        <begin position="61"/>
        <end position="96"/>
    </location>
</feature>
<dbReference type="PATRIC" id="fig|1616.3.peg.271"/>
<evidence type="ECO:0000259" key="2">
    <source>
        <dbReference type="Pfam" id="PF17881"/>
    </source>
</evidence>
<sequence>MERWSMQMRQMEPQKKPYRTVLITLLVIILIAVISVYGVLGRSVQPINKANREYSALVVNAKKLTKVDHFYWSSRDQTYYTLIGNNQRHQETGVIVEKRSKKMVTIAMKDGLSYDDVKQLIINKYAPKKITNIGMGIYKKVPVWEVKFINQDNNLNFITVQFENGKVVRTINNL</sequence>
<accession>A0A0R2JEG0</accession>